<dbReference type="PANTHER" id="PTHR15138">
    <property type="entry name" value="TRANSCRIPTION INITIATION FACTOR TFIID SUBUNIT 4"/>
    <property type="match status" value="1"/>
</dbReference>
<dbReference type="InterPro" id="IPR007900">
    <property type="entry name" value="TAF4_C"/>
</dbReference>
<comment type="similarity">
    <text evidence="2">Belongs to the TAF4 family.</text>
</comment>
<evidence type="ECO:0000256" key="2">
    <source>
        <dbReference type="ARBA" id="ARBA00006178"/>
    </source>
</evidence>
<keyword evidence="5" id="KW-0539">Nucleus</keyword>
<organism evidence="7 8">
    <name type="scientific">Stylosanthes scabra</name>
    <dbReference type="NCBI Taxonomy" id="79078"/>
    <lineage>
        <taxon>Eukaryota</taxon>
        <taxon>Viridiplantae</taxon>
        <taxon>Streptophyta</taxon>
        <taxon>Embryophyta</taxon>
        <taxon>Tracheophyta</taxon>
        <taxon>Spermatophyta</taxon>
        <taxon>Magnoliopsida</taxon>
        <taxon>eudicotyledons</taxon>
        <taxon>Gunneridae</taxon>
        <taxon>Pentapetalae</taxon>
        <taxon>rosids</taxon>
        <taxon>fabids</taxon>
        <taxon>Fabales</taxon>
        <taxon>Fabaceae</taxon>
        <taxon>Papilionoideae</taxon>
        <taxon>50 kb inversion clade</taxon>
        <taxon>dalbergioids sensu lato</taxon>
        <taxon>Dalbergieae</taxon>
        <taxon>Pterocarpus clade</taxon>
        <taxon>Stylosanthes</taxon>
    </lineage>
</organism>
<feature type="non-terminal residue" evidence="7">
    <location>
        <position position="61"/>
    </location>
</feature>
<dbReference type="InterPro" id="IPR045144">
    <property type="entry name" value="TAF4"/>
</dbReference>
<dbReference type="Proteomes" id="UP001341840">
    <property type="component" value="Unassembled WGS sequence"/>
</dbReference>
<protein>
    <submittedName>
        <fullName evidence="7">Transcription initiation factor TFIID subunit 4B</fullName>
    </submittedName>
</protein>
<dbReference type="Pfam" id="PF05236">
    <property type="entry name" value="TAF4"/>
    <property type="match status" value="1"/>
</dbReference>
<evidence type="ECO:0000313" key="8">
    <source>
        <dbReference type="Proteomes" id="UP001341840"/>
    </source>
</evidence>
<reference evidence="7 8" key="1">
    <citation type="journal article" date="2023" name="Plants (Basel)">
        <title>Bridging the Gap: Combining Genomics and Transcriptomics Approaches to Understand Stylosanthes scabra, an Orphan Legume from the Brazilian Caatinga.</title>
        <authorList>
            <person name="Ferreira-Neto J.R.C."/>
            <person name="da Silva M.D."/>
            <person name="Binneck E."/>
            <person name="de Melo N.F."/>
            <person name="da Silva R.H."/>
            <person name="de Melo A.L.T.M."/>
            <person name="Pandolfi V."/>
            <person name="Bustamante F.O."/>
            <person name="Brasileiro-Vidal A.C."/>
            <person name="Benko-Iseppon A.M."/>
        </authorList>
    </citation>
    <scope>NUCLEOTIDE SEQUENCE [LARGE SCALE GENOMIC DNA]</scope>
    <source>
        <tissue evidence="7">Leaves</tissue>
    </source>
</reference>
<keyword evidence="4" id="KW-0804">Transcription</keyword>
<evidence type="ECO:0000256" key="3">
    <source>
        <dbReference type="ARBA" id="ARBA00023015"/>
    </source>
</evidence>
<evidence type="ECO:0000313" key="7">
    <source>
        <dbReference type="EMBL" id="MED6224810.1"/>
    </source>
</evidence>
<dbReference type="PANTHER" id="PTHR15138:SF14">
    <property type="entry name" value="TRANSCRIPTION INITIATION FACTOR TFIID SUBUNIT 4"/>
    <property type="match status" value="1"/>
</dbReference>
<evidence type="ECO:0000256" key="1">
    <source>
        <dbReference type="ARBA" id="ARBA00004123"/>
    </source>
</evidence>
<sequence>MHGLISNLIRMPKQRVDFEKTRHQTVLTSDVQQQIMTINRRVREEWEKRQAEAEKLRKQND</sequence>
<accession>A0ABU6ZS35</accession>
<gene>
    <name evidence="7" type="primary">TAF4B</name>
    <name evidence="7" type="ORF">PIB30_087708</name>
</gene>
<evidence type="ECO:0000256" key="5">
    <source>
        <dbReference type="ARBA" id="ARBA00023242"/>
    </source>
</evidence>
<feature type="domain" description="Transcription initiation factor TFIID component TAF4 C-terminal" evidence="6">
    <location>
        <begin position="1"/>
        <end position="61"/>
    </location>
</feature>
<comment type="subcellular location">
    <subcellularLocation>
        <location evidence="1">Nucleus</location>
    </subcellularLocation>
</comment>
<proteinExistence type="inferred from homology"/>
<keyword evidence="8" id="KW-1185">Reference proteome</keyword>
<name>A0ABU6ZS35_9FABA</name>
<evidence type="ECO:0000256" key="4">
    <source>
        <dbReference type="ARBA" id="ARBA00023163"/>
    </source>
</evidence>
<keyword evidence="3" id="KW-0805">Transcription regulation</keyword>
<dbReference type="EMBL" id="JASCZI010273417">
    <property type="protein sequence ID" value="MED6224810.1"/>
    <property type="molecule type" value="Genomic_DNA"/>
</dbReference>
<evidence type="ECO:0000259" key="6">
    <source>
        <dbReference type="Pfam" id="PF05236"/>
    </source>
</evidence>
<comment type="caution">
    <text evidence="7">The sequence shown here is derived from an EMBL/GenBank/DDBJ whole genome shotgun (WGS) entry which is preliminary data.</text>
</comment>